<evidence type="ECO:0000313" key="8">
    <source>
        <dbReference type="Proteomes" id="UP000640930"/>
    </source>
</evidence>
<organism evidence="7 8">
    <name type="scientific">Ureibacillus galli</name>
    <dbReference type="NCBI Taxonomy" id="2762222"/>
    <lineage>
        <taxon>Bacteria</taxon>
        <taxon>Bacillati</taxon>
        <taxon>Bacillota</taxon>
        <taxon>Bacilli</taxon>
        <taxon>Bacillales</taxon>
        <taxon>Caryophanaceae</taxon>
        <taxon>Ureibacillus</taxon>
    </lineage>
</organism>
<comment type="function">
    <text evidence="5">Possible metal-dependent hydrolase.</text>
</comment>
<evidence type="ECO:0000256" key="3">
    <source>
        <dbReference type="ARBA" id="ARBA00022801"/>
    </source>
</evidence>
<keyword evidence="1 5" id="KW-0963">Cytoplasm</keyword>
<feature type="binding site" evidence="5">
    <location>
        <position position="159"/>
    </location>
    <ligand>
        <name>Zn(2+)</name>
        <dbReference type="ChEBI" id="CHEBI:29105"/>
    </ligand>
</feature>
<dbReference type="Pfam" id="PF12867">
    <property type="entry name" value="DinB_2"/>
    <property type="match status" value="1"/>
</dbReference>
<comment type="cofactor">
    <cofactor evidence="5">
        <name>Zn(2+)</name>
        <dbReference type="ChEBI" id="CHEBI:29105"/>
    </cofactor>
    <text evidence="5">Binds 1 zinc ion per subunit.</text>
</comment>
<comment type="caution">
    <text evidence="7">The sequence shown here is derived from an EMBL/GenBank/DDBJ whole genome shotgun (WGS) entry which is preliminary data.</text>
</comment>
<comment type="subunit">
    <text evidence="5">Homodimer.</text>
</comment>
<evidence type="ECO:0000313" key="7">
    <source>
        <dbReference type="EMBL" id="MBD8027675.1"/>
    </source>
</evidence>
<feature type="binding site" evidence="5">
    <location>
        <position position="64"/>
    </location>
    <ligand>
        <name>Zn(2+)</name>
        <dbReference type="ChEBI" id="CHEBI:29105"/>
    </ligand>
</feature>
<evidence type="ECO:0000259" key="6">
    <source>
        <dbReference type="Pfam" id="PF12867"/>
    </source>
</evidence>
<keyword evidence="4 5" id="KW-0862">Zinc</keyword>
<dbReference type="SUPFAM" id="SSF109854">
    <property type="entry name" value="DinB/YfiT-like putative metalloenzymes"/>
    <property type="match status" value="1"/>
</dbReference>
<evidence type="ECO:0000256" key="4">
    <source>
        <dbReference type="ARBA" id="ARBA00022833"/>
    </source>
</evidence>
<comment type="subcellular location">
    <subcellularLocation>
        <location evidence="5">Cytoplasm</location>
    </subcellularLocation>
</comment>
<dbReference type="InterPro" id="IPR023774">
    <property type="entry name" value="Put_metal_dep_hydrolase_YfiT"/>
</dbReference>
<keyword evidence="2 5" id="KW-0479">Metal-binding</keyword>
<evidence type="ECO:0000256" key="2">
    <source>
        <dbReference type="ARBA" id="ARBA00022723"/>
    </source>
</evidence>
<dbReference type="InterPro" id="IPR034660">
    <property type="entry name" value="DinB/YfiT-like"/>
</dbReference>
<dbReference type="RefSeq" id="WP_191708104.1">
    <property type="nucleotide sequence ID" value="NZ_JACSQA010000022.1"/>
</dbReference>
<dbReference type="EMBL" id="JACSQA010000022">
    <property type="protein sequence ID" value="MBD8027675.1"/>
    <property type="molecule type" value="Genomic_DNA"/>
</dbReference>
<dbReference type="EC" id="3.-.-.-" evidence="5"/>
<dbReference type="NCBIfam" id="NF009807">
    <property type="entry name" value="PRK13291.1"/>
    <property type="match status" value="1"/>
</dbReference>
<feature type="binding site" evidence="5">
    <location>
        <position position="155"/>
    </location>
    <ligand>
        <name>Zn(2+)</name>
        <dbReference type="ChEBI" id="CHEBI:29105"/>
    </ligand>
</feature>
<dbReference type="Proteomes" id="UP000640930">
    <property type="component" value="Unassembled WGS sequence"/>
</dbReference>
<proteinExistence type="inferred from homology"/>
<accession>A0ABR8XEM4</accession>
<keyword evidence="8" id="KW-1185">Reference proteome</keyword>
<evidence type="ECO:0000256" key="5">
    <source>
        <dbReference type="HAMAP-Rule" id="MF_01256"/>
    </source>
</evidence>
<keyword evidence="3 5" id="KW-0378">Hydrolase</keyword>
<feature type="domain" description="DinB-like" evidence="6">
    <location>
        <begin position="32"/>
        <end position="163"/>
    </location>
</feature>
<comment type="similarity">
    <text evidence="5">Belongs to the metal hydrolase YfiT family.</text>
</comment>
<dbReference type="InterPro" id="IPR024775">
    <property type="entry name" value="DinB-like"/>
</dbReference>
<evidence type="ECO:0000256" key="1">
    <source>
        <dbReference type="ARBA" id="ARBA00022490"/>
    </source>
</evidence>
<gene>
    <name evidence="7" type="ORF">H9636_13540</name>
</gene>
<name>A0ABR8XEM4_9BACL</name>
<dbReference type="HAMAP" id="MF_01256">
    <property type="entry name" value="YfiT_hydrol"/>
    <property type="match status" value="1"/>
</dbReference>
<protein>
    <recommendedName>
        <fullName evidence="5">Putative metal-dependent hydrolase H9636_13540</fullName>
        <ecNumber evidence="5">3.-.-.-</ecNumber>
    </recommendedName>
</protein>
<reference evidence="7 8" key="1">
    <citation type="submission" date="2020-08" db="EMBL/GenBank/DDBJ databases">
        <title>A Genomic Blueprint of the Chicken Gut Microbiome.</title>
        <authorList>
            <person name="Gilroy R."/>
            <person name="Ravi A."/>
            <person name="Getino M."/>
            <person name="Pursley I."/>
            <person name="Horton D.L."/>
            <person name="Alikhan N.-F."/>
            <person name="Baker D."/>
            <person name="Gharbi K."/>
            <person name="Hall N."/>
            <person name="Watson M."/>
            <person name="Adriaenssens E.M."/>
            <person name="Foster-Nyarko E."/>
            <person name="Jarju S."/>
            <person name="Secka A."/>
            <person name="Antonio M."/>
            <person name="Oren A."/>
            <person name="Chaudhuri R."/>
            <person name="La Ragione R.M."/>
            <person name="Hildebrand F."/>
            <person name="Pallen M.J."/>
        </authorList>
    </citation>
    <scope>NUCLEOTIDE SEQUENCE [LARGE SCALE GENOMIC DNA]</scope>
    <source>
        <strain evidence="7 8">Re31</strain>
    </source>
</reference>
<dbReference type="GO" id="GO:0016787">
    <property type="term" value="F:hydrolase activity"/>
    <property type="evidence" value="ECO:0007669"/>
    <property type="project" value="UniProtKB-KW"/>
</dbReference>
<sequence length="174" mass="20188">MDAKYPIGQFSCNETISNQVLEQWIHDIKTFPTRLIETVKELTEEQLAKTYREGSWTVRQLVHHIADSHLNSYMRFKLALTEENPTIKPYVEQKWAALADSQLPIHVSLILIEALHERWGYLLESLTEEQLNRTFIHPDSGAIPLKENIGVYAWHGNHHLAHIQLALKEESRSV</sequence>
<dbReference type="Gene3D" id="1.20.120.450">
    <property type="entry name" value="dinb family like domain"/>
    <property type="match status" value="1"/>
</dbReference>